<sequence length="334" mass="36878">MQITKDIFGQLDGTDIERYTVTNQAGSFIRVITLGATWQGFVVNGKPLIVYFDDVARYAGPANYCLCKSVGRVAGRISDATATIDGKEFHFDANESGNTLHGGPHGFPELIWDAKTQVREHEASVVFSRHIPSTEDHFPGDLDATITFTFNDDNEVAITFDAATTATTLFNPTNHAYFNITDGQKDITSLQLQINSDRMLELDDRKLPTGKFNAIANTGYDFTKTTSVTEALTAIKKQTGKIEIDDAFEVTPSADQPIAVLSDANSNRHVAIYSDRNGLVVFTANPLDDSKLYNAVATEAQTLPDAINHEGFGDITLKPDKPKQYTIRYRYFEK</sequence>
<dbReference type="OrthoDB" id="9779408at2"/>
<dbReference type="InterPro" id="IPR008183">
    <property type="entry name" value="Aldose_1/G6P_1-epimerase"/>
</dbReference>
<evidence type="ECO:0000256" key="5">
    <source>
        <dbReference type="ARBA" id="ARBA00032300"/>
    </source>
</evidence>
<name>A0A0D0Y7S2_9LACO</name>
<dbReference type="Pfam" id="PF01263">
    <property type="entry name" value="Aldose_epim"/>
    <property type="match status" value="1"/>
</dbReference>
<dbReference type="GO" id="GO:0005737">
    <property type="term" value="C:cytoplasm"/>
    <property type="evidence" value="ECO:0007669"/>
    <property type="project" value="TreeGrafter"/>
</dbReference>
<evidence type="ECO:0000256" key="3">
    <source>
        <dbReference type="ARBA" id="ARBA00023235"/>
    </source>
</evidence>
<reference evidence="7 8" key="1">
    <citation type="submission" date="2013-08" db="EMBL/GenBank/DDBJ databases">
        <title>Lactobacillus wasatchii sp. WDC04, a late gas producing bacteria isolated from aged chedder cheese.</title>
        <authorList>
            <person name="Oberg C.J."/>
            <person name="Culumber M."/>
            <person name="McMahon D.J."/>
            <person name="Broadbent J.R."/>
            <person name="Oberg T.S."/>
            <person name="Ortaki F."/>
        </authorList>
    </citation>
    <scope>NUCLEOTIDE SEQUENCE [LARGE SCALE GENOMIC DNA]</scope>
    <source>
        <strain evidence="7 8">WDC04</strain>
    </source>
</reference>
<protein>
    <recommendedName>
        <fullName evidence="2">Aldose 1-epimerase</fullName>
    </recommendedName>
    <alternativeName>
        <fullName evidence="6">Galactose mutarotase</fullName>
    </alternativeName>
    <alternativeName>
        <fullName evidence="5">Type-1 mutarotase</fullName>
    </alternativeName>
</protein>
<comment type="caution">
    <text evidence="7">The sequence shown here is derived from an EMBL/GenBank/DDBJ whole genome shotgun (WGS) entry which is preliminary data.</text>
</comment>
<dbReference type="GO" id="GO:0033499">
    <property type="term" value="P:galactose catabolic process via UDP-galactose, Leloir pathway"/>
    <property type="evidence" value="ECO:0007669"/>
    <property type="project" value="TreeGrafter"/>
</dbReference>
<dbReference type="Gene3D" id="2.70.98.10">
    <property type="match status" value="1"/>
</dbReference>
<dbReference type="GO" id="GO:0006006">
    <property type="term" value="P:glucose metabolic process"/>
    <property type="evidence" value="ECO:0007669"/>
    <property type="project" value="TreeGrafter"/>
</dbReference>
<dbReference type="STRING" id="1335616.WDC_0050"/>
<dbReference type="RefSeq" id="WP_044009800.1">
    <property type="nucleotide sequence ID" value="NZ_AWTT01000001.1"/>
</dbReference>
<accession>A0A0D0Y7S2</accession>
<keyword evidence="4" id="KW-0119">Carbohydrate metabolism</keyword>
<dbReference type="AlphaFoldDB" id="A0A0D0Y7S2"/>
<keyword evidence="8" id="KW-1185">Reference proteome</keyword>
<dbReference type="GO" id="GO:0004034">
    <property type="term" value="F:aldose 1-epimerase activity"/>
    <property type="evidence" value="ECO:0007669"/>
    <property type="project" value="TreeGrafter"/>
</dbReference>
<dbReference type="InterPro" id="IPR014718">
    <property type="entry name" value="GH-type_carb-bd"/>
</dbReference>
<evidence type="ECO:0000256" key="2">
    <source>
        <dbReference type="ARBA" id="ARBA00014165"/>
    </source>
</evidence>
<dbReference type="PANTHER" id="PTHR10091:SF0">
    <property type="entry name" value="GALACTOSE MUTAROTASE"/>
    <property type="match status" value="1"/>
</dbReference>
<evidence type="ECO:0000256" key="6">
    <source>
        <dbReference type="ARBA" id="ARBA00033373"/>
    </source>
</evidence>
<dbReference type="PROSITE" id="PS00545">
    <property type="entry name" value="ALDOSE_1_EPIMERASE"/>
    <property type="match status" value="1"/>
</dbReference>
<evidence type="ECO:0000313" key="7">
    <source>
        <dbReference type="EMBL" id="KIS04313.1"/>
    </source>
</evidence>
<dbReference type="PATRIC" id="fig|1335616.4.peg.50"/>
<comment type="similarity">
    <text evidence="1">Belongs to the aldose epimerase family.</text>
</comment>
<dbReference type="PANTHER" id="PTHR10091">
    <property type="entry name" value="ALDOSE-1-EPIMERASE"/>
    <property type="match status" value="1"/>
</dbReference>
<evidence type="ECO:0000256" key="1">
    <source>
        <dbReference type="ARBA" id="ARBA00006206"/>
    </source>
</evidence>
<evidence type="ECO:0000256" key="4">
    <source>
        <dbReference type="ARBA" id="ARBA00023277"/>
    </source>
</evidence>
<dbReference type="Proteomes" id="UP000032279">
    <property type="component" value="Unassembled WGS sequence"/>
</dbReference>
<dbReference type="GO" id="GO:0030246">
    <property type="term" value="F:carbohydrate binding"/>
    <property type="evidence" value="ECO:0007669"/>
    <property type="project" value="InterPro"/>
</dbReference>
<gene>
    <name evidence="7" type="primary">galM</name>
    <name evidence="7" type="ORF">WDC_0050</name>
</gene>
<proteinExistence type="inferred from homology"/>
<evidence type="ECO:0000313" key="8">
    <source>
        <dbReference type="Proteomes" id="UP000032279"/>
    </source>
</evidence>
<dbReference type="InterPro" id="IPR018052">
    <property type="entry name" value="Ald1_epimerase_CS"/>
</dbReference>
<dbReference type="EMBL" id="AWTT01000001">
    <property type="protein sequence ID" value="KIS04313.1"/>
    <property type="molecule type" value="Genomic_DNA"/>
</dbReference>
<dbReference type="InterPro" id="IPR047215">
    <property type="entry name" value="Galactose_mutarotase-like"/>
</dbReference>
<organism evidence="7 8">
    <name type="scientific">Paucilactobacillus wasatchensis</name>
    <dbReference type="NCBI Taxonomy" id="1335616"/>
    <lineage>
        <taxon>Bacteria</taxon>
        <taxon>Bacillati</taxon>
        <taxon>Bacillota</taxon>
        <taxon>Bacilli</taxon>
        <taxon>Lactobacillales</taxon>
        <taxon>Lactobacillaceae</taxon>
        <taxon>Paucilactobacillus</taxon>
    </lineage>
</organism>
<dbReference type="InterPro" id="IPR011013">
    <property type="entry name" value="Gal_mutarotase_sf_dom"/>
</dbReference>
<dbReference type="SUPFAM" id="SSF74650">
    <property type="entry name" value="Galactose mutarotase-like"/>
    <property type="match status" value="1"/>
</dbReference>
<dbReference type="CDD" id="cd09019">
    <property type="entry name" value="galactose_mutarotase_like"/>
    <property type="match status" value="1"/>
</dbReference>
<keyword evidence="3 7" id="KW-0413">Isomerase</keyword>